<evidence type="ECO:0000256" key="2">
    <source>
        <dbReference type="SAM" id="Phobius"/>
    </source>
</evidence>
<feature type="transmembrane region" description="Helical" evidence="2">
    <location>
        <begin position="261"/>
        <end position="282"/>
    </location>
</feature>
<proteinExistence type="predicted"/>
<gene>
    <name evidence="3" type="ORF">OG913_05860</name>
</gene>
<evidence type="ECO:0000313" key="4">
    <source>
        <dbReference type="Proteomes" id="UP001432011"/>
    </source>
</evidence>
<reference evidence="3" key="1">
    <citation type="submission" date="2022-10" db="EMBL/GenBank/DDBJ databases">
        <title>The complete genomes of actinobacterial strains from the NBC collection.</title>
        <authorList>
            <person name="Joergensen T.S."/>
            <person name="Alvarez Arevalo M."/>
            <person name="Sterndorff E.B."/>
            <person name="Faurdal D."/>
            <person name="Vuksanovic O."/>
            <person name="Mourched A.-S."/>
            <person name="Charusanti P."/>
            <person name="Shaw S."/>
            <person name="Blin K."/>
            <person name="Weber T."/>
        </authorList>
    </citation>
    <scope>NUCLEOTIDE SEQUENCE</scope>
    <source>
        <strain evidence="3">NBC_00254</strain>
    </source>
</reference>
<keyword evidence="2" id="KW-0812">Transmembrane</keyword>
<name>A0ABZ1SU95_9ACTN</name>
<evidence type="ECO:0000313" key="3">
    <source>
        <dbReference type="EMBL" id="WUP76544.1"/>
    </source>
</evidence>
<dbReference type="EMBL" id="CP108085">
    <property type="protein sequence ID" value="WUP76544.1"/>
    <property type="molecule type" value="Genomic_DNA"/>
</dbReference>
<feature type="compositionally biased region" description="Basic and acidic residues" evidence="1">
    <location>
        <begin position="241"/>
        <end position="252"/>
    </location>
</feature>
<dbReference type="Proteomes" id="UP001432011">
    <property type="component" value="Chromosome"/>
</dbReference>
<protein>
    <submittedName>
        <fullName evidence="3">Uncharacterized protein</fullName>
    </submittedName>
</protein>
<keyword evidence="4" id="KW-1185">Reference proteome</keyword>
<dbReference type="RefSeq" id="WP_147944271.1">
    <property type="nucleotide sequence ID" value="NZ_CP108085.1"/>
</dbReference>
<keyword evidence="2" id="KW-1133">Transmembrane helix</keyword>
<organism evidence="3 4">
    <name type="scientific">Microbispora hainanensis</name>
    <dbReference type="NCBI Taxonomy" id="568844"/>
    <lineage>
        <taxon>Bacteria</taxon>
        <taxon>Bacillati</taxon>
        <taxon>Actinomycetota</taxon>
        <taxon>Actinomycetes</taxon>
        <taxon>Streptosporangiales</taxon>
        <taxon>Streptosporangiaceae</taxon>
        <taxon>Microbispora</taxon>
    </lineage>
</organism>
<keyword evidence="2" id="KW-0472">Membrane</keyword>
<accession>A0ABZ1SU95</accession>
<sequence length="290" mass="31374">MRIYLRTRGELRHLDYHFLGAAPSRAWWREFGDVNAFERPCVLAVGDGADWRLYLGGIPSGRVDSVGTMIVYSLVVEGDARSASEDRDSVLRLVATWVSAIAGRPGAEALTAALDEAFPREDVEKWLTEKGEAAQDVEREVAGRVLEVSGKLPEASMIARLPEGLPARWIGGVRCPGAAEGYLDRIRRILDGEPGEAHVLNMVAEGEDVVGLQSPRLAVLIEGSGIGDATAPIRSLTFRDPGGERRTDDPKDLSGTIRQQVVRVAAVVIAAGLLAWVIYRLIRTGAPADD</sequence>
<feature type="region of interest" description="Disordered" evidence="1">
    <location>
        <begin position="232"/>
        <end position="252"/>
    </location>
</feature>
<evidence type="ECO:0000256" key="1">
    <source>
        <dbReference type="SAM" id="MobiDB-lite"/>
    </source>
</evidence>